<feature type="region of interest" description="Disordered" evidence="1">
    <location>
        <begin position="804"/>
        <end position="828"/>
    </location>
</feature>
<dbReference type="InterPro" id="IPR001194">
    <property type="entry name" value="cDENN_dom"/>
</dbReference>
<dbReference type="InterPro" id="IPR043153">
    <property type="entry name" value="DENN_C"/>
</dbReference>
<dbReference type="InterPro" id="IPR037516">
    <property type="entry name" value="Tripartite_DENN"/>
</dbReference>
<feature type="compositionally biased region" description="Basic and acidic residues" evidence="1">
    <location>
        <begin position="420"/>
        <end position="431"/>
    </location>
</feature>
<evidence type="ECO:0000259" key="2">
    <source>
        <dbReference type="PROSITE" id="PS50211"/>
    </source>
</evidence>
<evidence type="ECO:0000313" key="4">
    <source>
        <dbReference type="Proteomes" id="UP000826195"/>
    </source>
</evidence>
<feature type="region of interest" description="Disordered" evidence="1">
    <location>
        <begin position="28"/>
        <end position="55"/>
    </location>
</feature>
<organism evidence="3 4">
    <name type="scientific">Cotesia glomerata</name>
    <name type="common">Lepidopteran parasitic wasp</name>
    <name type="synonym">Apanteles glomeratus</name>
    <dbReference type="NCBI Taxonomy" id="32391"/>
    <lineage>
        <taxon>Eukaryota</taxon>
        <taxon>Metazoa</taxon>
        <taxon>Ecdysozoa</taxon>
        <taxon>Arthropoda</taxon>
        <taxon>Hexapoda</taxon>
        <taxon>Insecta</taxon>
        <taxon>Pterygota</taxon>
        <taxon>Neoptera</taxon>
        <taxon>Endopterygota</taxon>
        <taxon>Hymenoptera</taxon>
        <taxon>Apocrita</taxon>
        <taxon>Ichneumonoidea</taxon>
        <taxon>Braconidae</taxon>
        <taxon>Microgastrinae</taxon>
        <taxon>Cotesia</taxon>
    </lineage>
</organism>
<dbReference type="Pfam" id="PF02141">
    <property type="entry name" value="DENN"/>
    <property type="match status" value="1"/>
</dbReference>
<dbReference type="SMART" id="SM00801">
    <property type="entry name" value="dDENN"/>
    <property type="match status" value="1"/>
</dbReference>
<dbReference type="Gene3D" id="3.40.50.11500">
    <property type="match status" value="1"/>
</dbReference>
<dbReference type="InterPro" id="IPR005112">
    <property type="entry name" value="dDENN_dom"/>
</dbReference>
<feature type="compositionally biased region" description="Basic and acidic residues" evidence="1">
    <location>
        <begin position="545"/>
        <end position="563"/>
    </location>
</feature>
<feature type="compositionally biased region" description="Polar residues" evidence="1">
    <location>
        <begin position="432"/>
        <end position="454"/>
    </location>
</feature>
<dbReference type="FunFam" id="3.40.50.11500:FF:000004">
    <property type="entry name" value="DENN domain-containing protein 2C isoform X1"/>
    <property type="match status" value="1"/>
</dbReference>
<dbReference type="SMART" id="SM00800">
    <property type="entry name" value="uDENN"/>
    <property type="match status" value="1"/>
</dbReference>
<comment type="caution">
    <text evidence="3">The sequence shown here is derived from an EMBL/GenBank/DDBJ whole genome shotgun (WGS) entry which is preliminary data.</text>
</comment>
<dbReference type="EMBL" id="JAHXZJ010001864">
    <property type="protein sequence ID" value="KAH0549165.1"/>
    <property type="molecule type" value="Genomic_DNA"/>
</dbReference>
<evidence type="ECO:0000256" key="1">
    <source>
        <dbReference type="SAM" id="MobiDB-lite"/>
    </source>
</evidence>
<name>A0AAV7I9X1_COTGL</name>
<feature type="region of interest" description="Disordered" evidence="1">
    <location>
        <begin position="388"/>
        <end position="468"/>
    </location>
</feature>
<feature type="compositionally biased region" description="Basic and acidic residues" evidence="1">
    <location>
        <begin position="32"/>
        <end position="49"/>
    </location>
</feature>
<evidence type="ECO:0000313" key="3">
    <source>
        <dbReference type="EMBL" id="KAH0549165.1"/>
    </source>
</evidence>
<dbReference type="SMART" id="SM00799">
    <property type="entry name" value="DENN"/>
    <property type="match status" value="1"/>
</dbReference>
<accession>A0AAV7I9X1</accession>
<feature type="domain" description="UDENN" evidence="2">
    <location>
        <begin position="885"/>
        <end position="1312"/>
    </location>
</feature>
<dbReference type="PANTHER" id="PTHR15288:SF0">
    <property type="entry name" value="UDENN DOMAIN-CONTAINING PROTEIN"/>
    <property type="match status" value="1"/>
</dbReference>
<gene>
    <name evidence="3" type="ORF">KQX54_006648</name>
</gene>
<feature type="compositionally biased region" description="Polar residues" evidence="1">
    <location>
        <begin position="704"/>
        <end position="716"/>
    </location>
</feature>
<sequence>MSYLTSENGTMVNMIKQKFEQNLSTKTSIENNTKDNHDNEDNDQREQLRRSLSASPVKIKKNLKLNVTRQLSNPGKNIKRTPAFRGDKLTKIRNLHSPSKEKVFSIVNQNVKIFEEKPEYGKLGKVKKKSIEDDVDAQDKDFDVVDYGDKNKYEYKSIKNSNRPPLTKEKKITCENSVKTTVISRQKNISPIYNLDYDFGQASKCLNTTNDHLVSFNNLQKKNPTQFDKFIMNGAEYTKVIKSKGVNDKSIKSNEFTQDNDGDNTMIDIREELSRRKSTKLEKDKYNNNSCEATIIIPAASSKSDDESTDELTDRLKAALKAPLPSGPPPKKPPRTFAHCPVSRRYNLDAEENVKSLWTRDRLNSCGKNIGLDVTGSSKFVRNYEVIPGDEDSSEADNGNDNDDDNDDDDDDDDVVSGSSKDRVRIGEKETGLSSAHNVQNLNSALPSKNSSALNDIKEHSPTASTSSVKCRTVRDSKKMLEKLETVLIQHQKALGPKVIVPRKEKFELDMHFNNNISINNKKNQNYLDNIENTDKNKFFNRLSRTLDDPKKGNNESKNSESKTRKHSTFDCLPYLNCASPMMYEQPNFKTYFTESSSVSLNGLKSKSDDVLNNSISNILSSSNDFYDQQLSPAAKRLSTELTTFLDGKRRQSNSSAKNEERIYAEPFSFDQKSGTDIMELSKLSPEEHNYLSHNWHQCDNGFISNQKRQNTSDESLSFPPKEKKREPELHYMCTPIDPLLLENNNNTSKTKELDKLSQDINFHTFLNKSNSLSRSFLDGPSQIKVEQLLNQAFGQSTMAGVEISTDSNTSSDTDSIASTPSSANDELSSFNEKLRLFKHRENSTSKTNKEELHRSLTEKRKLYVRHVSIKYSEKHETSLRDRRDKLFDVCLLVELNLCTREPYIKDKYPIYAKAPAWIENFCFPDAQDWPSSDSNQNQFYSLFLMDDKGDCRYGYCCRVKPEGGPILPLAYCMITKFRASGFYHKVLLELESRHGLPDKRRRKFIEDLYNSPMPKPGNCIKLTTDKIEILTVSSHNNNFMSNDNDICSTDSETNGTNDVILNNEHRSVKVEPGSPEKIIVRSGDPRLEEKDMSQLFDAVSNKVLIFLFGTLLLERRVVLVCEKLSKLSSCVEALQSLLYPFNWPHTFIPVLPDIPELSEILQAPLPFVIGILKSKNGANIQVDSVQNGIVIDLDTSKVLCAVGDESTILPSRLQKGIRCALQLVSSNVRPADGIRNFLVSEAFLRVFVETCIHFDKHLVTQQDGKIIFQKESFVKASPSKTYRYFLEWFVETTMFNTFVTDYIAHIEGTTVHDYYNIKLFIQRVAEYRKSAETNSQSKKFLSKKKTFGDRLKDLTNFYT</sequence>
<proteinExistence type="predicted"/>
<feature type="compositionally biased region" description="Low complexity" evidence="1">
    <location>
        <begin position="805"/>
        <end position="823"/>
    </location>
</feature>
<dbReference type="Pfam" id="PF03455">
    <property type="entry name" value="dDENN"/>
    <property type="match status" value="1"/>
</dbReference>
<feature type="region of interest" description="Disordered" evidence="1">
    <location>
        <begin position="704"/>
        <end position="726"/>
    </location>
</feature>
<dbReference type="Proteomes" id="UP000826195">
    <property type="component" value="Unassembled WGS sequence"/>
</dbReference>
<protein>
    <recommendedName>
        <fullName evidence="2">UDENN domain-containing protein</fullName>
    </recommendedName>
</protein>
<dbReference type="InterPro" id="IPR005113">
    <property type="entry name" value="uDENN_dom"/>
</dbReference>
<feature type="compositionally biased region" description="Acidic residues" evidence="1">
    <location>
        <begin position="388"/>
        <end position="415"/>
    </location>
</feature>
<feature type="region of interest" description="Disordered" evidence="1">
    <location>
        <begin position="543"/>
        <end position="565"/>
    </location>
</feature>
<dbReference type="Pfam" id="PF03456">
    <property type="entry name" value="uDENN"/>
    <property type="match status" value="1"/>
</dbReference>
<dbReference type="PANTHER" id="PTHR15288">
    <property type="entry name" value="DENN DOMAIN-CONTAINING PROTEIN 2"/>
    <property type="match status" value="1"/>
</dbReference>
<dbReference type="Gene3D" id="3.30.450.200">
    <property type="match status" value="1"/>
</dbReference>
<reference evidence="3 4" key="1">
    <citation type="journal article" date="2021" name="J. Hered.">
        <title>A chromosome-level genome assembly of the parasitoid wasp, Cotesia glomerata (Hymenoptera: Braconidae).</title>
        <authorList>
            <person name="Pinto B.J."/>
            <person name="Weis J.J."/>
            <person name="Gamble T."/>
            <person name="Ode P.J."/>
            <person name="Paul R."/>
            <person name="Zaspel J.M."/>
        </authorList>
    </citation>
    <scope>NUCLEOTIDE SEQUENCE [LARGE SCALE GENOMIC DNA]</scope>
    <source>
        <strain evidence="3">CgM1</strain>
    </source>
</reference>
<dbReference type="PROSITE" id="PS50211">
    <property type="entry name" value="DENN"/>
    <property type="match status" value="1"/>
</dbReference>
<dbReference type="InterPro" id="IPR051942">
    <property type="entry name" value="DENN_domain_containing_2"/>
</dbReference>
<keyword evidence="4" id="KW-1185">Reference proteome</keyword>